<dbReference type="AlphaFoldDB" id="A0A4C1WXK4"/>
<proteinExistence type="predicted"/>
<protein>
    <submittedName>
        <fullName evidence="2">Uncharacterized protein</fullName>
    </submittedName>
</protein>
<evidence type="ECO:0000313" key="2">
    <source>
        <dbReference type="EMBL" id="GBP54745.1"/>
    </source>
</evidence>
<dbReference type="OrthoDB" id="6930264at2759"/>
<comment type="caution">
    <text evidence="2">The sequence shown here is derived from an EMBL/GenBank/DDBJ whole genome shotgun (WGS) entry which is preliminary data.</text>
</comment>
<keyword evidence="3" id="KW-1185">Reference proteome</keyword>
<organism evidence="2 3">
    <name type="scientific">Eumeta variegata</name>
    <name type="common">Bagworm moth</name>
    <name type="synonym">Eumeta japonica</name>
    <dbReference type="NCBI Taxonomy" id="151549"/>
    <lineage>
        <taxon>Eukaryota</taxon>
        <taxon>Metazoa</taxon>
        <taxon>Ecdysozoa</taxon>
        <taxon>Arthropoda</taxon>
        <taxon>Hexapoda</taxon>
        <taxon>Insecta</taxon>
        <taxon>Pterygota</taxon>
        <taxon>Neoptera</taxon>
        <taxon>Endopterygota</taxon>
        <taxon>Lepidoptera</taxon>
        <taxon>Glossata</taxon>
        <taxon>Ditrysia</taxon>
        <taxon>Tineoidea</taxon>
        <taxon>Psychidae</taxon>
        <taxon>Oiketicinae</taxon>
        <taxon>Eumeta</taxon>
    </lineage>
</organism>
<sequence length="178" mass="19894">MSYTGGGASRKLLLSEQEQRLLAMIRKSAIVGRGPEIGFQNVAVGNATISIEAKIICTEIEIITRDPQIISKPLNVKIPAEEFIVQQTENQPQLSLTPALAIPTANHLPSIQTNTEDEEDEEPPRTAGPSTHRVDRRHRQRPTPFQMASVQFTEIVQRGLDLAERRPEVERLREENIA</sequence>
<feature type="region of interest" description="Disordered" evidence="1">
    <location>
        <begin position="113"/>
        <end position="148"/>
    </location>
</feature>
<evidence type="ECO:0000256" key="1">
    <source>
        <dbReference type="SAM" id="MobiDB-lite"/>
    </source>
</evidence>
<dbReference type="Proteomes" id="UP000299102">
    <property type="component" value="Unassembled WGS sequence"/>
</dbReference>
<accession>A0A4C1WXK4</accession>
<evidence type="ECO:0000313" key="3">
    <source>
        <dbReference type="Proteomes" id="UP000299102"/>
    </source>
</evidence>
<dbReference type="EMBL" id="BGZK01000654">
    <property type="protein sequence ID" value="GBP54745.1"/>
    <property type="molecule type" value="Genomic_DNA"/>
</dbReference>
<name>A0A4C1WXK4_EUMVA</name>
<reference evidence="2 3" key="1">
    <citation type="journal article" date="2019" name="Commun. Biol.">
        <title>The bagworm genome reveals a unique fibroin gene that provides high tensile strength.</title>
        <authorList>
            <person name="Kono N."/>
            <person name="Nakamura H."/>
            <person name="Ohtoshi R."/>
            <person name="Tomita M."/>
            <person name="Numata K."/>
            <person name="Arakawa K."/>
        </authorList>
    </citation>
    <scope>NUCLEOTIDE SEQUENCE [LARGE SCALE GENOMIC DNA]</scope>
</reference>
<gene>
    <name evidence="2" type="ORF">EVAR_90028_1</name>
</gene>